<protein>
    <submittedName>
        <fullName evidence="3">Caspase domain-containing protein</fullName>
    </submittedName>
</protein>
<accession>A0AAD4PSW5</accession>
<keyword evidence="4" id="KW-1185">Reference proteome</keyword>
<dbReference type="PANTHER" id="PTHR48104">
    <property type="entry name" value="METACASPASE-4"/>
    <property type="match status" value="1"/>
</dbReference>
<name>A0AAD4PSW5_9EURO</name>
<evidence type="ECO:0000256" key="1">
    <source>
        <dbReference type="ARBA" id="ARBA00009005"/>
    </source>
</evidence>
<evidence type="ECO:0000313" key="4">
    <source>
        <dbReference type="Proteomes" id="UP001201262"/>
    </source>
</evidence>
<evidence type="ECO:0000259" key="2">
    <source>
        <dbReference type="Pfam" id="PF00656"/>
    </source>
</evidence>
<dbReference type="GO" id="GO:0006508">
    <property type="term" value="P:proteolysis"/>
    <property type="evidence" value="ECO:0007669"/>
    <property type="project" value="InterPro"/>
</dbReference>
<feature type="domain" description="Peptidase C14 caspase" evidence="2">
    <location>
        <begin position="10"/>
        <end position="292"/>
    </location>
</feature>
<comment type="similarity">
    <text evidence="1">Belongs to the peptidase C14B family.</text>
</comment>
<dbReference type="InterPro" id="IPR050452">
    <property type="entry name" value="Metacaspase"/>
</dbReference>
<reference evidence="3" key="1">
    <citation type="submission" date="2021-12" db="EMBL/GenBank/DDBJ databases">
        <title>Convergent genome expansion in fungi linked to evolution of root-endophyte symbiosis.</title>
        <authorList>
            <consortium name="DOE Joint Genome Institute"/>
            <person name="Ke Y.-H."/>
            <person name="Bonito G."/>
            <person name="Liao H.-L."/>
            <person name="Looney B."/>
            <person name="Rojas-Flechas A."/>
            <person name="Nash J."/>
            <person name="Hameed K."/>
            <person name="Schadt C."/>
            <person name="Martin F."/>
            <person name="Crous P.W."/>
            <person name="Miettinen O."/>
            <person name="Magnuson J.K."/>
            <person name="Labbe J."/>
            <person name="Jacobson D."/>
            <person name="Doktycz M.J."/>
            <person name="Veneault-Fourrey C."/>
            <person name="Kuo A."/>
            <person name="Mondo S."/>
            <person name="Calhoun S."/>
            <person name="Riley R."/>
            <person name="Ohm R."/>
            <person name="LaButti K."/>
            <person name="Andreopoulos B."/>
            <person name="Pangilinan J."/>
            <person name="Nolan M."/>
            <person name="Tritt A."/>
            <person name="Clum A."/>
            <person name="Lipzen A."/>
            <person name="Daum C."/>
            <person name="Barry K."/>
            <person name="Grigoriev I.V."/>
            <person name="Vilgalys R."/>
        </authorList>
    </citation>
    <scope>NUCLEOTIDE SEQUENCE</scope>
    <source>
        <strain evidence="3">PMI_201</strain>
    </source>
</reference>
<evidence type="ECO:0000313" key="3">
    <source>
        <dbReference type="EMBL" id="KAH8689814.1"/>
    </source>
</evidence>
<dbReference type="Gene3D" id="3.40.50.1460">
    <property type="match status" value="1"/>
</dbReference>
<dbReference type="AlphaFoldDB" id="A0AAD4PSW5"/>
<dbReference type="PANTHER" id="PTHR48104:SF30">
    <property type="entry name" value="METACASPASE-1"/>
    <property type="match status" value="1"/>
</dbReference>
<dbReference type="RefSeq" id="XP_046066097.1">
    <property type="nucleotide sequence ID" value="XM_046213328.1"/>
</dbReference>
<organism evidence="3 4">
    <name type="scientific">Talaromyces proteolyticus</name>
    <dbReference type="NCBI Taxonomy" id="1131652"/>
    <lineage>
        <taxon>Eukaryota</taxon>
        <taxon>Fungi</taxon>
        <taxon>Dikarya</taxon>
        <taxon>Ascomycota</taxon>
        <taxon>Pezizomycotina</taxon>
        <taxon>Eurotiomycetes</taxon>
        <taxon>Eurotiomycetidae</taxon>
        <taxon>Eurotiales</taxon>
        <taxon>Trichocomaceae</taxon>
        <taxon>Talaromyces</taxon>
        <taxon>Talaromyces sect. Bacilispori</taxon>
    </lineage>
</organism>
<dbReference type="GeneID" id="70243615"/>
<dbReference type="Pfam" id="PF00656">
    <property type="entry name" value="Peptidase_C14"/>
    <property type="match status" value="1"/>
</dbReference>
<gene>
    <name evidence="3" type="ORF">BGW36DRAFT_350733</name>
</gene>
<dbReference type="GO" id="GO:0005737">
    <property type="term" value="C:cytoplasm"/>
    <property type="evidence" value="ECO:0007669"/>
    <property type="project" value="TreeGrafter"/>
</dbReference>
<dbReference type="Proteomes" id="UP001201262">
    <property type="component" value="Unassembled WGS sequence"/>
</dbReference>
<proteinExistence type="inferred from homology"/>
<dbReference type="GO" id="GO:0004197">
    <property type="term" value="F:cysteine-type endopeptidase activity"/>
    <property type="evidence" value="ECO:0007669"/>
    <property type="project" value="InterPro"/>
</dbReference>
<dbReference type="InterPro" id="IPR011600">
    <property type="entry name" value="Pept_C14_caspase"/>
</dbReference>
<sequence>MAESVRTTKHYAVLIGINYYTEKPLYGCVRDVERLEQYLQSKSTPIHIEKFIASTLTDSPSVLHEPPELWPTFENVTSCLQKIADLGQSGDWVYIQYSGHGTRIEGSSEYSNTDTGDLALNLLDGNDIANLRYLRGLEFASFLHRMVEKGVKLTVVLDCCFSGSVLRRKQAEKNSARFLDYDCEVDAAHPSNLDPSFIIRHKQNSVFRDGSMLPNWLIHPVGYTILAACGPHEVAVELKFEDGTRNGALSYFLLRTLYQLGNGDRNNQSIYQHICAKFQASWPRQNPTFYGNKNLSFFGQLTSNMDPTSIPVFRTDVGLCLKAGQAHGISNGSRYTLHPFTLSRDDKNEGVNNVSVVATVSAVRGLTSDLDLEKMNNQPLPQHIGTGWTARPVTQFSIRKIPIRLPPDDADTMVFRDRCERSLDIHTDNAVGIPVLFNVSINGQNEFEIQNEYYERIMSLPTIPTYQVGAWDSLKCVLEHLTRFKQIQGLENEVPMPSFTSSFQVQVTSSFSDADADSLTGTVTVLDNGILQLTVQNNSEHCLYVHVYDMGPSWQVENLMRAEYLTLPPKNDSIGLSGRMSKKLLMTIPDSLKKLGLQECEDVVKVFITRHPTSFSSLELPKIPIPTKIASNRYRGAPEDNVLEDWAVYNFRVRTVATKI</sequence>
<dbReference type="EMBL" id="JAJTJA010000014">
    <property type="protein sequence ID" value="KAH8689814.1"/>
    <property type="molecule type" value="Genomic_DNA"/>
</dbReference>
<comment type="caution">
    <text evidence="3">The sequence shown here is derived from an EMBL/GenBank/DDBJ whole genome shotgun (WGS) entry which is preliminary data.</text>
</comment>